<feature type="transmembrane region" description="Helical" evidence="2">
    <location>
        <begin position="33"/>
        <end position="52"/>
    </location>
</feature>
<protein>
    <submittedName>
        <fullName evidence="3">Uncharacterized protein</fullName>
    </submittedName>
</protein>
<feature type="region of interest" description="Disordered" evidence="1">
    <location>
        <begin position="95"/>
        <end position="116"/>
    </location>
</feature>
<evidence type="ECO:0000313" key="4">
    <source>
        <dbReference type="Proteomes" id="UP000322699"/>
    </source>
</evidence>
<sequence length="116" mass="12071">MAAMAWGIARGLHLVVARSGERKRIHGQYIPEWVAGTVVLFGVAALVYFGPVPNVPSPPSTGCAAFGILGGLMAGTIHGWFRLARYPNLNAVDSGGLSRETGNPYQPPSSGPQNGG</sequence>
<accession>A0A5B1C7T9</accession>
<evidence type="ECO:0000256" key="2">
    <source>
        <dbReference type="SAM" id="Phobius"/>
    </source>
</evidence>
<keyword evidence="4" id="KW-1185">Reference proteome</keyword>
<comment type="caution">
    <text evidence="3">The sequence shown here is derived from an EMBL/GenBank/DDBJ whole genome shotgun (WGS) entry which is preliminary data.</text>
</comment>
<keyword evidence="2" id="KW-0812">Transmembrane</keyword>
<organism evidence="3 4">
    <name type="scientific">Rubripirellula obstinata</name>
    <dbReference type="NCBI Taxonomy" id="406547"/>
    <lineage>
        <taxon>Bacteria</taxon>
        <taxon>Pseudomonadati</taxon>
        <taxon>Planctomycetota</taxon>
        <taxon>Planctomycetia</taxon>
        <taxon>Pirellulales</taxon>
        <taxon>Pirellulaceae</taxon>
        <taxon>Rubripirellula</taxon>
    </lineage>
</organism>
<proteinExistence type="predicted"/>
<name>A0A5B1C7T9_9BACT</name>
<dbReference type="EMBL" id="VRLW01000004">
    <property type="protein sequence ID" value="KAA1257157.1"/>
    <property type="molecule type" value="Genomic_DNA"/>
</dbReference>
<dbReference type="AlphaFoldDB" id="A0A5B1C7T9"/>
<gene>
    <name evidence="3" type="ORF">LF1_55570</name>
</gene>
<keyword evidence="2" id="KW-1133">Transmembrane helix</keyword>
<reference evidence="3 4" key="1">
    <citation type="submission" date="2019-08" db="EMBL/GenBank/DDBJ databases">
        <title>Deep-cultivation of Planctomycetes and their phenomic and genomic characterization uncovers novel biology.</title>
        <authorList>
            <person name="Wiegand S."/>
            <person name="Jogler M."/>
            <person name="Boedeker C."/>
            <person name="Pinto D."/>
            <person name="Vollmers J."/>
            <person name="Rivas-Marin E."/>
            <person name="Kohn T."/>
            <person name="Peeters S.H."/>
            <person name="Heuer A."/>
            <person name="Rast P."/>
            <person name="Oberbeckmann S."/>
            <person name="Bunk B."/>
            <person name="Jeske O."/>
            <person name="Meyerdierks A."/>
            <person name="Storesund J.E."/>
            <person name="Kallscheuer N."/>
            <person name="Luecker S."/>
            <person name="Lage O.M."/>
            <person name="Pohl T."/>
            <person name="Merkel B.J."/>
            <person name="Hornburger P."/>
            <person name="Mueller R.-W."/>
            <person name="Bruemmer F."/>
            <person name="Labrenz M."/>
            <person name="Spormann A.M."/>
            <person name="Op Den Camp H."/>
            <person name="Overmann J."/>
            <person name="Amann R."/>
            <person name="Jetten M.S.M."/>
            <person name="Mascher T."/>
            <person name="Medema M.H."/>
            <person name="Devos D.P."/>
            <person name="Kaster A.-K."/>
            <person name="Ovreas L."/>
            <person name="Rohde M."/>
            <person name="Galperin M.Y."/>
            <person name="Jogler C."/>
        </authorList>
    </citation>
    <scope>NUCLEOTIDE SEQUENCE [LARGE SCALE GENOMIC DNA]</scope>
    <source>
        <strain evidence="3 4">LF1</strain>
    </source>
</reference>
<dbReference type="Proteomes" id="UP000322699">
    <property type="component" value="Unassembled WGS sequence"/>
</dbReference>
<keyword evidence="2" id="KW-0472">Membrane</keyword>
<evidence type="ECO:0000313" key="3">
    <source>
        <dbReference type="EMBL" id="KAA1257157.1"/>
    </source>
</evidence>
<feature type="transmembrane region" description="Helical" evidence="2">
    <location>
        <begin position="64"/>
        <end position="81"/>
    </location>
</feature>
<evidence type="ECO:0000256" key="1">
    <source>
        <dbReference type="SAM" id="MobiDB-lite"/>
    </source>
</evidence>